<dbReference type="PANTHER" id="PTHR11559">
    <property type="entry name" value="CARBOXYLESTERASE"/>
    <property type="match status" value="1"/>
</dbReference>
<evidence type="ECO:0000313" key="8">
    <source>
        <dbReference type="EnsemblMetazoa" id="MESCA001386-PA"/>
    </source>
</evidence>
<comment type="similarity">
    <text evidence="1 6">Belongs to the type-B carboxylesterase/lipase family.</text>
</comment>
<dbReference type="EnsemblMetazoa" id="MESCA001386-RA">
    <property type="protein sequence ID" value="MESCA001386-PA"/>
    <property type="gene ID" value="MESCA001386"/>
</dbReference>
<dbReference type="InterPro" id="IPR019826">
    <property type="entry name" value="Carboxylesterase_B_AS"/>
</dbReference>
<dbReference type="InterPro" id="IPR002018">
    <property type="entry name" value="CarbesteraseB"/>
</dbReference>
<keyword evidence="5" id="KW-0325">Glycoprotein</keyword>
<dbReference type="GO" id="GO:0052689">
    <property type="term" value="F:carboxylic ester hydrolase activity"/>
    <property type="evidence" value="ECO:0007669"/>
    <property type="project" value="UniProtKB-KW"/>
</dbReference>
<evidence type="ECO:0000256" key="5">
    <source>
        <dbReference type="ARBA" id="ARBA00023180"/>
    </source>
</evidence>
<keyword evidence="9" id="KW-1185">Reference proteome</keyword>
<evidence type="ECO:0000259" key="7">
    <source>
        <dbReference type="Pfam" id="PF00135"/>
    </source>
</evidence>
<evidence type="ECO:0000256" key="1">
    <source>
        <dbReference type="ARBA" id="ARBA00005964"/>
    </source>
</evidence>
<organism evidence="8 9">
    <name type="scientific">Megaselia scalaris</name>
    <name type="common">Humpbacked fly</name>
    <name type="synonym">Phora scalaris</name>
    <dbReference type="NCBI Taxonomy" id="36166"/>
    <lineage>
        <taxon>Eukaryota</taxon>
        <taxon>Metazoa</taxon>
        <taxon>Ecdysozoa</taxon>
        <taxon>Arthropoda</taxon>
        <taxon>Hexapoda</taxon>
        <taxon>Insecta</taxon>
        <taxon>Pterygota</taxon>
        <taxon>Neoptera</taxon>
        <taxon>Endopterygota</taxon>
        <taxon>Diptera</taxon>
        <taxon>Brachycera</taxon>
        <taxon>Muscomorpha</taxon>
        <taxon>Platypezoidea</taxon>
        <taxon>Phoridae</taxon>
        <taxon>Megaseliini</taxon>
        <taxon>Megaselia</taxon>
    </lineage>
</organism>
<keyword evidence="3 6" id="KW-0378">Hydrolase</keyword>
<evidence type="ECO:0000256" key="3">
    <source>
        <dbReference type="ARBA" id="ARBA00022801"/>
    </source>
</evidence>
<proteinExistence type="inferred from homology"/>
<dbReference type="InterPro" id="IPR029058">
    <property type="entry name" value="AB_hydrolase_fold"/>
</dbReference>
<dbReference type="Gene3D" id="3.40.50.1820">
    <property type="entry name" value="alpha/beta hydrolase"/>
    <property type="match status" value="1"/>
</dbReference>
<accession>T1GDJ8</accession>
<dbReference type="Pfam" id="PF00135">
    <property type="entry name" value="COesterase"/>
    <property type="match status" value="1"/>
</dbReference>
<evidence type="ECO:0000256" key="4">
    <source>
        <dbReference type="ARBA" id="ARBA00023157"/>
    </source>
</evidence>
<keyword evidence="4" id="KW-1015">Disulfide bond</keyword>
<keyword evidence="2" id="KW-0719">Serine esterase</keyword>
<sequence length="331" mass="37957">MYGPSYILEKDVILVAGNYRLGSLGFLSSETLDCPGNFGLKDQVEILKWVKEHISSFGGNPNSVTIFGESAGGASVGYHLQSPRSKGLFHKAIQQSGTIFNPWSYPYRSGEAANKTLTLASMLGCQDMENNWKNIINCLKKPHFEELSNVWEQLCTYLNYFVQLINFNERMKKIASFKFPFKETCLKLMKNVRKARYTNKLTMNFSSRHKFVPTPEDNIMSNFCSTTFIKTNGCLIPSSTKIGTIRKDGFQFGFNTILLAELFDRDFEKNHHSFLKTIFSNPQCIGFFELFKEVKGIRINKDDTDEIVTDLKNDREVKFKLFFIQFQLSKT</sequence>
<dbReference type="InterPro" id="IPR050309">
    <property type="entry name" value="Type-B_Carboxylest/Lipase"/>
</dbReference>
<dbReference type="EMBL" id="CAQQ02027396">
    <property type="status" value="NOT_ANNOTATED_CDS"/>
    <property type="molecule type" value="Genomic_DNA"/>
</dbReference>
<dbReference type="EC" id="3.1.1.-" evidence="6"/>
<evidence type="ECO:0000313" key="9">
    <source>
        <dbReference type="Proteomes" id="UP000015102"/>
    </source>
</evidence>
<evidence type="ECO:0000256" key="2">
    <source>
        <dbReference type="ARBA" id="ARBA00022487"/>
    </source>
</evidence>
<protein>
    <recommendedName>
        <fullName evidence="6">Carboxylic ester hydrolase</fullName>
        <ecNumber evidence="6">3.1.1.-</ecNumber>
    </recommendedName>
</protein>
<dbReference type="AlphaFoldDB" id="T1GDJ8"/>
<dbReference type="STRING" id="36166.T1GDJ8"/>
<evidence type="ECO:0000256" key="6">
    <source>
        <dbReference type="RuleBase" id="RU361235"/>
    </source>
</evidence>
<dbReference type="HOGENOM" id="CLU_840177_0_0_1"/>
<dbReference type="EMBL" id="CAQQ02027395">
    <property type="status" value="NOT_ANNOTATED_CDS"/>
    <property type="molecule type" value="Genomic_DNA"/>
</dbReference>
<dbReference type="Proteomes" id="UP000015102">
    <property type="component" value="Unassembled WGS sequence"/>
</dbReference>
<reference evidence="9" key="1">
    <citation type="submission" date="2013-02" db="EMBL/GenBank/DDBJ databases">
        <authorList>
            <person name="Hughes D."/>
        </authorList>
    </citation>
    <scope>NUCLEOTIDE SEQUENCE</scope>
    <source>
        <strain>Durham</strain>
        <strain evidence="9">NC isolate 2 -- Noor lab</strain>
    </source>
</reference>
<name>T1GDJ8_MEGSC</name>
<dbReference type="PROSITE" id="PS00122">
    <property type="entry name" value="CARBOXYLESTERASE_B_1"/>
    <property type="match status" value="1"/>
</dbReference>
<dbReference type="SUPFAM" id="SSF53474">
    <property type="entry name" value="alpha/beta-Hydrolases"/>
    <property type="match status" value="1"/>
</dbReference>
<feature type="domain" description="Carboxylesterase type B" evidence="7">
    <location>
        <begin position="2"/>
        <end position="155"/>
    </location>
</feature>
<reference evidence="8" key="2">
    <citation type="submission" date="2015-06" db="UniProtKB">
        <authorList>
            <consortium name="EnsemblMetazoa"/>
        </authorList>
    </citation>
    <scope>IDENTIFICATION</scope>
</reference>